<comment type="caution">
    <text evidence="1">The sequence shown here is derived from an EMBL/GenBank/DDBJ whole genome shotgun (WGS) entry which is preliminary data.</text>
</comment>
<gene>
    <name evidence="1" type="ORF">LTR24_007612</name>
</gene>
<reference evidence="1 2" key="1">
    <citation type="submission" date="2023-08" db="EMBL/GenBank/DDBJ databases">
        <title>Black Yeasts Isolated from many extreme environments.</title>
        <authorList>
            <person name="Coleine C."/>
            <person name="Stajich J.E."/>
            <person name="Selbmann L."/>
        </authorList>
    </citation>
    <scope>NUCLEOTIDE SEQUENCE [LARGE SCALE GENOMIC DNA]</scope>
    <source>
        <strain evidence="1 2">CCFEE 5885</strain>
    </source>
</reference>
<protein>
    <submittedName>
        <fullName evidence="1">Uncharacterized protein</fullName>
    </submittedName>
</protein>
<name>A0ABR0K2B8_9EURO</name>
<dbReference type="Proteomes" id="UP001345013">
    <property type="component" value="Unassembled WGS sequence"/>
</dbReference>
<evidence type="ECO:0000313" key="1">
    <source>
        <dbReference type="EMBL" id="KAK5084046.1"/>
    </source>
</evidence>
<evidence type="ECO:0000313" key="2">
    <source>
        <dbReference type="Proteomes" id="UP001345013"/>
    </source>
</evidence>
<sequence length="274" mass="32021">MPDSFPFLRLPVELQIKILKFSFGPYWVSVIPRKLYPKPPLHIKPEDFEYNFRKIAYRQPFCHFLNALLVSPDTYEVVQEVLQKNPVVLHLAHVREWARIDSRATMRCGVLPMLSKARFKTIRVIDLGGWYSEDMYLGRPSPSLSDLLDTSRLPDLESVSLAAWVDKEDFNLFDCHSRIPELLSGQHDETIFVGTMRDSKYDWRPKLVTNEVGYLVSAKGRVIPIEVCARLFIHQLLPTMRMKCDNYRNYGTYFVTFSFTGPLKYHVVERELRS</sequence>
<organism evidence="1 2">
    <name type="scientific">Lithohypha guttulata</name>
    <dbReference type="NCBI Taxonomy" id="1690604"/>
    <lineage>
        <taxon>Eukaryota</taxon>
        <taxon>Fungi</taxon>
        <taxon>Dikarya</taxon>
        <taxon>Ascomycota</taxon>
        <taxon>Pezizomycotina</taxon>
        <taxon>Eurotiomycetes</taxon>
        <taxon>Chaetothyriomycetidae</taxon>
        <taxon>Chaetothyriales</taxon>
        <taxon>Trichomeriaceae</taxon>
        <taxon>Lithohypha</taxon>
    </lineage>
</organism>
<dbReference type="EMBL" id="JAVRRG010000117">
    <property type="protein sequence ID" value="KAK5084046.1"/>
    <property type="molecule type" value="Genomic_DNA"/>
</dbReference>
<proteinExistence type="predicted"/>
<accession>A0ABR0K2B8</accession>
<keyword evidence="2" id="KW-1185">Reference proteome</keyword>